<proteinExistence type="predicted"/>
<protein>
    <submittedName>
        <fullName evidence="2">DNA-binding protein</fullName>
    </submittedName>
</protein>
<dbReference type="NCBIfam" id="TIGR01764">
    <property type="entry name" value="excise"/>
    <property type="match status" value="1"/>
</dbReference>
<dbReference type="AlphaFoldDB" id="A0A369VXC1"/>
<reference evidence="2 3" key="1">
    <citation type="submission" date="2018-07" db="EMBL/GenBank/DDBJ databases">
        <title>a novel species of Sphingomonas isolated from the rhizosphere soil of Araceae plant.</title>
        <authorList>
            <person name="Zhiyong W."/>
            <person name="Qinglan Z."/>
            <person name="Zhiwei F."/>
            <person name="Ding X."/>
            <person name="Gejiao W."/>
            <person name="Shixue Z."/>
        </authorList>
    </citation>
    <scope>NUCLEOTIDE SEQUENCE [LARGE SCALE GENOMIC DNA]</scope>
    <source>
        <strain evidence="2 3">WZY 27</strain>
    </source>
</reference>
<feature type="domain" description="Helix-turn-helix" evidence="1">
    <location>
        <begin position="15"/>
        <end position="59"/>
    </location>
</feature>
<dbReference type="InterPro" id="IPR041657">
    <property type="entry name" value="HTH_17"/>
</dbReference>
<name>A0A369VXC1_9SPHN</name>
<keyword evidence="2" id="KW-0238">DNA-binding</keyword>
<accession>A0A369VXC1</accession>
<comment type="caution">
    <text evidence="2">The sequence shown here is derived from an EMBL/GenBank/DDBJ whole genome shotgun (WGS) entry which is preliminary data.</text>
</comment>
<dbReference type="SUPFAM" id="SSF46955">
    <property type="entry name" value="Putative DNA-binding domain"/>
    <property type="match status" value="1"/>
</dbReference>
<evidence type="ECO:0000259" key="1">
    <source>
        <dbReference type="Pfam" id="PF12728"/>
    </source>
</evidence>
<evidence type="ECO:0000313" key="3">
    <source>
        <dbReference type="Proteomes" id="UP000253918"/>
    </source>
</evidence>
<keyword evidence="3" id="KW-1185">Reference proteome</keyword>
<dbReference type="Proteomes" id="UP000253918">
    <property type="component" value="Unassembled WGS sequence"/>
</dbReference>
<dbReference type="Pfam" id="PF12728">
    <property type="entry name" value="HTH_17"/>
    <property type="match status" value="1"/>
</dbReference>
<dbReference type="RefSeq" id="WP_114685819.1">
    <property type="nucleotide sequence ID" value="NZ_QQNB01000001.1"/>
</dbReference>
<sequence length="63" mass="6889">MRSNANVEQVERLTYTIPEVARALGISERSVYNRIYDGTLTKMQIGRRVLVPAAALRALAGGA</sequence>
<dbReference type="InterPro" id="IPR010093">
    <property type="entry name" value="SinI_DNA-bd"/>
</dbReference>
<dbReference type="GO" id="GO:0003677">
    <property type="term" value="F:DNA binding"/>
    <property type="evidence" value="ECO:0007669"/>
    <property type="project" value="UniProtKB-KW"/>
</dbReference>
<gene>
    <name evidence="2" type="ORF">DVW87_00415</name>
</gene>
<dbReference type="InterPro" id="IPR009061">
    <property type="entry name" value="DNA-bd_dom_put_sf"/>
</dbReference>
<evidence type="ECO:0000313" key="2">
    <source>
        <dbReference type="EMBL" id="RDE06237.1"/>
    </source>
</evidence>
<organism evidence="2 3">
    <name type="scientific">Sphingomonas aracearum</name>
    <dbReference type="NCBI Taxonomy" id="2283317"/>
    <lineage>
        <taxon>Bacteria</taxon>
        <taxon>Pseudomonadati</taxon>
        <taxon>Pseudomonadota</taxon>
        <taxon>Alphaproteobacteria</taxon>
        <taxon>Sphingomonadales</taxon>
        <taxon>Sphingomonadaceae</taxon>
        <taxon>Sphingomonas</taxon>
    </lineage>
</organism>
<dbReference type="EMBL" id="QQNB01000001">
    <property type="protein sequence ID" value="RDE06237.1"/>
    <property type="molecule type" value="Genomic_DNA"/>
</dbReference>